<dbReference type="AlphaFoldDB" id="A0A2P2Q4S2"/>
<dbReference type="EMBL" id="GGEC01081491">
    <property type="protein sequence ID" value="MBX61975.1"/>
    <property type="molecule type" value="Transcribed_RNA"/>
</dbReference>
<organism evidence="1">
    <name type="scientific">Rhizophora mucronata</name>
    <name type="common">Asiatic mangrove</name>
    <dbReference type="NCBI Taxonomy" id="61149"/>
    <lineage>
        <taxon>Eukaryota</taxon>
        <taxon>Viridiplantae</taxon>
        <taxon>Streptophyta</taxon>
        <taxon>Embryophyta</taxon>
        <taxon>Tracheophyta</taxon>
        <taxon>Spermatophyta</taxon>
        <taxon>Magnoliopsida</taxon>
        <taxon>eudicotyledons</taxon>
        <taxon>Gunneridae</taxon>
        <taxon>Pentapetalae</taxon>
        <taxon>rosids</taxon>
        <taxon>fabids</taxon>
        <taxon>Malpighiales</taxon>
        <taxon>Rhizophoraceae</taxon>
        <taxon>Rhizophora</taxon>
    </lineage>
</organism>
<accession>A0A2P2Q4S2</accession>
<proteinExistence type="predicted"/>
<protein>
    <submittedName>
        <fullName evidence="1">T4.15 protein</fullName>
    </submittedName>
</protein>
<sequence>MLQLRGMTKFRWMVRGEGDLVIIN</sequence>
<name>A0A2P2Q4S2_RHIMU</name>
<reference evidence="1" key="1">
    <citation type="submission" date="2018-02" db="EMBL/GenBank/DDBJ databases">
        <title>Rhizophora mucronata_Transcriptome.</title>
        <authorList>
            <person name="Meera S.P."/>
            <person name="Sreeshan A."/>
            <person name="Augustine A."/>
        </authorList>
    </citation>
    <scope>NUCLEOTIDE SEQUENCE</scope>
    <source>
        <tissue evidence="1">Leaf</tissue>
    </source>
</reference>
<evidence type="ECO:0000313" key="1">
    <source>
        <dbReference type="EMBL" id="MBX61975.1"/>
    </source>
</evidence>